<dbReference type="EMBL" id="RCMG01001343">
    <property type="protein sequence ID" value="KAG2829746.1"/>
    <property type="molecule type" value="Genomic_DNA"/>
</dbReference>
<evidence type="ECO:0000313" key="8">
    <source>
        <dbReference type="Proteomes" id="UP000251314"/>
    </source>
</evidence>
<proteinExistence type="predicted"/>
<reference evidence="7 8" key="1">
    <citation type="submission" date="2018-01" db="EMBL/GenBank/DDBJ databases">
        <title>Draft genome of the strawberry crown rot pathogen Phytophthora cactorum.</title>
        <authorList>
            <person name="Armitage A.D."/>
            <person name="Lysoe E."/>
            <person name="Nellist C.F."/>
            <person name="Harrison R.J."/>
            <person name="Brurberg M.B."/>
        </authorList>
    </citation>
    <scope>NUCLEOTIDE SEQUENCE [LARGE SCALE GENOMIC DNA]</scope>
    <source>
        <strain evidence="7 8">10300</strain>
    </source>
</reference>
<dbReference type="EMBL" id="RCMI01001394">
    <property type="protein sequence ID" value="KAG2885709.1"/>
    <property type="molecule type" value="Genomic_DNA"/>
</dbReference>
<dbReference type="EMBL" id="MJFZ01000932">
    <property type="protein sequence ID" value="RAW24121.1"/>
    <property type="molecule type" value="Genomic_DNA"/>
</dbReference>
<organism evidence="7 8">
    <name type="scientific">Phytophthora cactorum</name>
    <dbReference type="NCBI Taxonomy" id="29920"/>
    <lineage>
        <taxon>Eukaryota</taxon>
        <taxon>Sar</taxon>
        <taxon>Stramenopiles</taxon>
        <taxon>Oomycota</taxon>
        <taxon>Peronosporomycetes</taxon>
        <taxon>Peronosporales</taxon>
        <taxon>Peronosporaceae</taxon>
        <taxon>Phytophthora</taxon>
    </lineage>
</organism>
<sequence>MDPDFMTIAVSEESNGHSCAACERATCAGPEPEPQDTLDVVEHGLPHPDEQWLPCNEVVEHGLPQVVEDEFPRMVQLPEDEDNTMVERGLLHAVEDELPRVIKRELPEEVDAVESSIPVSRRRAYQSLQT</sequence>
<dbReference type="Proteomes" id="UP000774804">
    <property type="component" value="Unassembled WGS sequence"/>
</dbReference>
<evidence type="ECO:0000256" key="1">
    <source>
        <dbReference type="SAM" id="MobiDB-lite"/>
    </source>
</evidence>
<dbReference type="OrthoDB" id="89960at2759"/>
<gene>
    <name evidence="7" type="ORF">PC110_g19450</name>
    <name evidence="2" type="ORF">PC113_g21232</name>
    <name evidence="3" type="ORF">PC115_g20916</name>
    <name evidence="4" type="ORF">PC117_g23259</name>
    <name evidence="5" type="ORF">PC118_g21050</name>
    <name evidence="6" type="ORF">PC129_g18689</name>
</gene>
<dbReference type="EMBL" id="RCMK01001387">
    <property type="protein sequence ID" value="KAG2895391.1"/>
    <property type="molecule type" value="Genomic_DNA"/>
</dbReference>
<accession>A0A329RIC7</accession>
<evidence type="ECO:0000313" key="6">
    <source>
        <dbReference type="EMBL" id="KAG3210309.1"/>
    </source>
</evidence>
<name>A0A329RIC7_9STRA</name>
<protein>
    <submittedName>
        <fullName evidence="7">Uncharacterized protein</fullName>
    </submittedName>
</protein>
<comment type="caution">
    <text evidence="7">The sequence shown here is derived from an EMBL/GenBank/DDBJ whole genome shotgun (WGS) entry which is preliminary data.</text>
</comment>
<dbReference type="Proteomes" id="UP000736787">
    <property type="component" value="Unassembled WGS sequence"/>
</dbReference>
<evidence type="ECO:0000313" key="2">
    <source>
        <dbReference type="EMBL" id="KAG2829746.1"/>
    </source>
</evidence>
<dbReference type="AlphaFoldDB" id="A0A329RIC7"/>
<evidence type="ECO:0000313" key="3">
    <source>
        <dbReference type="EMBL" id="KAG2885709.1"/>
    </source>
</evidence>
<dbReference type="Proteomes" id="UP000251314">
    <property type="component" value="Unassembled WGS sequence"/>
</dbReference>
<reference evidence="6" key="2">
    <citation type="submission" date="2018-05" db="EMBL/GenBank/DDBJ databases">
        <title>Effector identification in a new, highly contiguous assembly of the strawberry crown rot pathogen Phytophthora cactorum.</title>
        <authorList>
            <person name="Armitage A.D."/>
            <person name="Nellist C.F."/>
            <person name="Bates H."/>
            <person name="Vickerstaff R.J."/>
            <person name="Harrison R.J."/>
        </authorList>
    </citation>
    <scope>NUCLEOTIDE SEQUENCE</scope>
    <source>
        <strain evidence="2">15-7</strain>
        <strain evidence="3">4032</strain>
        <strain evidence="4">4040</strain>
        <strain evidence="5">P415</strain>
        <strain evidence="6">P421</strain>
    </source>
</reference>
<dbReference type="EMBL" id="RCMV01001112">
    <property type="protein sequence ID" value="KAG3210309.1"/>
    <property type="molecule type" value="Genomic_DNA"/>
</dbReference>
<dbReference type="Proteomes" id="UP000735874">
    <property type="component" value="Unassembled WGS sequence"/>
</dbReference>
<dbReference type="Proteomes" id="UP000697107">
    <property type="component" value="Unassembled WGS sequence"/>
</dbReference>
<feature type="region of interest" description="Disordered" evidence="1">
    <location>
        <begin position="111"/>
        <end position="130"/>
    </location>
</feature>
<dbReference type="EMBL" id="RCML01001370">
    <property type="protein sequence ID" value="KAG2963128.1"/>
    <property type="molecule type" value="Genomic_DNA"/>
</dbReference>
<dbReference type="Proteomes" id="UP000760860">
    <property type="component" value="Unassembled WGS sequence"/>
</dbReference>
<evidence type="ECO:0000313" key="5">
    <source>
        <dbReference type="EMBL" id="KAG2963128.1"/>
    </source>
</evidence>
<evidence type="ECO:0000313" key="7">
    <source>
        <dbReference type="EMBL" id="RAW24121.1"/>
    </source>
</evidence>
<dbReference type="VEuPathDB" id="FungiDB:PC110_g19450"/>
<evidence type="ECO:0000313" key="4">
    <source>
        <dbReference type="EMBL" id="KAG2895391.1"/>
    </source>
</evidence>
<keyword evidence="8" id="KW-1185">Reference proteome</keyword>